<dbReference type="EMBL" id="CM017873">
    <property type="protein sequence ID" value="KAG1330868.1"/>
    <property type="molecule type" value="Genomic_DNA"/>
</dbReference>
<comment type="caution">
    <text evidence="1">The sequence shown here is derived from an EMBL/GenBank/DDBJ whole genome shotgun (WGS) entry which is preliminary data.</text>
</comment>
<dbReference type="Proteomes" id="UP000797356">
    <property type="component" value="Chromosome 2"/>
</dbReference>
<reference evidence="1" key="2">
    <citation type="submission" date="2019-07" db="EMBL/GenBank/DDBJ databases">
        <authorList>
            <person name="Yang Y."/>
            <person name="Bocs S."/>
            <person name="Baudouin L."/>
        </authorList>
    </citation>
    <scope>NUCLEOTIDE SEQUENCE</scope>
    <source>
        <tissue evidence="1">Spear leaf of Hainan Tall coconut</tissue>
    </source>
</reference>
<name>A0A8K0HZU6_COCNU</name>
<evidence type="ECO:0000313" key="2">
    <source>
        <dbReference type="Proteomes" id="UP000797356"/>
    </source>
</evidence>
<evidence type="ECO:0000313" key="1">
    <source>
        <dbReference type="EMBL" id="KAG1330868.1"/>
    </source>
</evidence>
<sequence>MRNPFQSNRSGWPSCQNSDEQHQWVRPEAASKAFQVCHMGVNMVQDINIVMGCADGLGQKETMVMRTIVLLQCLPEAACLWLGYF</sequence>
<gene>
    <name evidence="1" type="ORF">COCNU_02G008360</name>
</gene>
<reference evidence="1" key="1">
    <citation type="journal article" date="2017" name="Gigascience">
        <title>The genome draft of coconut (Cocos nucifera).</title>
        <authorList>
            <person name="Xiao Y."/>
            <person name="Xu P."/>
            <person name="Fan H."/>
            <person name="Baudouin L."/>
            <person name="Xia W."/>
            <person name="Bocs S."/>
            <person name="Xu J."/>
            <person name="Li Q."/>
            <person name="Guo A."/>
            <person name="Zhou L."/>
            <person name="Li J."/>
            <person name="Wu Y."/>
            <person name="Ma Z."/>
            <person name="Armero A."/>
            <person name="Issali A.E."/>
            <person name="Liu N."/>
            <person name="Peng M."/>
            <person name="Yang Y."/>
        </authorList>
    </citation>
    <scope>NUCLEOTIDE SEQUENCE</scope>
    <source>
        <tissue evidence="1">Spear leaf of Hainan Tall coconut</tissue>
    </source>
</reference>
<keyword evidence="2" id="KW-1185">Reference proteome</keyword>
<organism evidence="1 2">
    <name type="scientific">Cocos nucifera</name>
    <name type="common">Coconut palm</name>
    <dbReference type="NCBI Taxonomy" id="13894"/>
    <lineage>
        <taxon>Eukaryota</taxon>
        <taxon>Viridiplantae</taxon>
        <taxon>Streptophyta</taxon>
        <taxon>Embryophyta</taxon>
        <taxon>Tracheophyta</taxon>
        <taxon>Spermatophyta</taxon>
        <taxon>Magnoliopsida</taxon>
        <taxon>Liliopsida</taxon>
        <taxon>Arecaceae</taxon>
        <taxon>Arecoideae</taxon>
        <taxon>Cocoseae</taxon>
        <taxon>Attaleinae</taxon>
        <taxon>Cocos</taxon>
    </lineage>
</organism>
<dbReference type="AlphaFoldDB" id="A0A8K0HZU6"/>
<proteinExistence type="predicted"/>
<accession>A0A8K0HZU6</accession>
<protein>
    <submittedName>
        <fullName evidence="1">Uncharacterized protein</fullName>
    </submittedName>
</protein>